<evidence type="ECO:0000259" key="7">
    <source>
        <dbReference type="Pfam" id="PF07732"/>
    </source>
</evidence>
<dbReference type="InterPro" id="IPR045087">
    <property type="entry name" value="Cu-oxidase_fam"/>
</dbReference>
<feature type="chain" id="PRO_5034119607" evidence="5">
    <location>
        <begin position="23"/>
        <end position="251"/>
    </location>
</feature>
<dbReference type="GO" id="GO:0005507">
    <property type="term" value="F:copper ion binding"/>
    <property type="evidence" value="ECO:0007669"/>
    <property type="project" value="InterPro"/>
</dbReference>
<dbReference type="Pfam" id="PF07732">
    <property type="entry name" value="Cu-oxidase_3"/>
    <property type="match status" value="1"/>
</dbReference>
<dbReference type="Pfam" id="PF00394">
    <property type="entry name" value="Cu-oxidase"/>
    <property type="match status" value="1"/>
</dbReference>
<keyword evidence="3" id="KW-1015">Disulfide bond</keyword>
<accession>A0A8H6I071</accession>
<sequence length="251" mass="27339">MVSLTSSFKLLAQFAVFSAVLAADVNYVFNIANGNIAPDGFTRPAVLVNGVFPGTLIEATPADTLHITVNNQLTNPLMRRSTSVHWHGLFQGRTASEDGPAMVTQCPIAPGHSYTYDIPLRGQAGTHWYHSHLSSQYVDGLRGVIVVRDPNDPHLSLYDEDNANTVITLGDWYHNPAPGIQEIYMAGNNEPVPDSGTINGRGRYIGGPTVQRTRVNVVQGKKYRLRVVNISAYSGFTFSIEGHSLTPGHHC</sequence>
<dbReference type="InterPro" id="IPR001117">
    <property type="entry name" value="Cu-oxidase_2nd"/>
</dbReference>
<organism evidence="8 9">
    <name type="scientific">Ephemerocybe angulata</name>
    <dbReference type="NCBI Taxonomy" id="980116"/>
    <lineage>
        <taxon>Eukaryota</taxon>
        <taxon>Fungi</taxon>
        <taxon>Dikarya</taxon>
        <taxon>Basidiomycota</taxon>
        <taxon>Agaricomycotina</taxon>
        <taxon>Agaricomycetes</taxon>
        <taxon>Agaricomycetidae</taxon>
        <taxon>Agaricales</taxon>
        <taxon>Agaricineae</taxon>
        <taxon>Psathyrellaceae</taxon>
        <taxon>Ephemerocybe</taxon>
    </lineage>
</organism>
<dbReference type="EMBL" id="JACGCI010000026">
    <property type="protein sequence ID" value="KAF6756493.1"/>
    <property type="molecule type" value="Genomic_DNA"/>
</dbReference>
<comment type="similarity">
    <text evidence="1">Belongs to the multicopper oxidase family.</text>
</comment>
<feature type="domain" description="Plastocyanin-like" evidence="7">
    <location>
        <begin position="31"/>
        <end position="151"/>
    </location>
</feature>
<feature type="signal peptide" evidence="5">
    <location>
        <begin position="1"/>
        <end position="22"/>
    </location>
</feature>
<evidence type="ECO:0000256" key="1">
    <source>
        <dbReference type="ARBA" id="ARBA00010609"/>
    </source>
</evidence>
<protein>
    <submittedName>
        <fullName evidence="8">Cupredoxin</fullName>
    </submittedName>
</protein>
<keyword evidence="4" id="KW-0325">Glycoprotein</keyword>
<keyword evidence="2" id="KW-0186">Copper</keyword>
<comment type="caution">
    <text evidence="8">The sequence shown here is derived from an EMBL/GenBank/DDBJ whole genome shotgun (WGS) entry which is preliminary data.</text>
</comment>
<dbReference type="GO" id="GO:0016491">
    <property type="term" value="F:oxidoreductase activity"/>
    <property type="evidence" value="ECO:0007669"/>
    <property type="project" value="UniProtKB-ARBA"/>
</dbReference>
<keyword evidence="9" id="KW-1185">Reference proteome</keyword>
<dbReference type="PANTHER" id="PTHR11709">
    <property type="entry name" value="MULTI-COPPER OXIDASE"/>
    <property type="match status" value="1"/>
</dbReference>
<dbReference type="Gene3D" id="2.60.40.420">
    <property type="entry name" value="Cupredoxins - blue copper proteins"/>
    <property type="match status" value="2"/>
</dbReference>
<evidence type="ECO:0000313" key="8">
    <source>
        <dbReference type="EMBL" id="KAF6756493.1"/>
    </source>
</evidence>
<feature type="domain" description="Plastocyanin-like" evidence="6">
    <location>
        <begin position="164"/>
        <end position="246"/>
    </location>
</feature>
<dbReference type="SUPFAM" id="SSF49503">
    <property type="entry name" value="Cupredoxins"/>
    <property type="match status" value="2"/>
</dbReference>
<gene>
    <name evidence="8" type="ORF">DFP72DRAFT_1116807</name>
</gene>
<reference evidence="8 9" key="1">
    <citation type="submission" date="2020-07" db="EMBL/GenBank/DDBJ databases">
        <title>Comparative genomics of pyrophilous fungi reveals a link between fire events and developmental genes.</title>
        <authorList>
            <consortium name="DOE Joint Genome Institute"/>
            <person name="Steindorff A.S."/>
            <person name="Carver A."/>
            <person name="Calhoun S."/>
            <person name="Stillman K."/>
            <person name="Liu H."/>
            <person name="Lipzen A."/>
            <person name="Pangilinan J."/>
            <person name="Labutti K."/>
            <person name="Bruns T.D."/>
            <person name="Grigoriev I.V."/>
        </authorList>
    </citation>
    <scope>NUCLEOTIDE SEQUENCE [LARGE SCALE GENOMIC DNA]</scope>
    <source>
        <strain evidence="8 9">CBS 144469</strain>
    </source>
</reference>
<evidence type="ECO:0000256" key="5">
    <source>
        <dbReference type="SAM" id="SignalP"/>
    </source>
</evidence>
<evidence type="ECO:0000256" key="3">
    <source>
        <dbReference type="ARBA" id="ARBA00023157"/>
    </source>
</evidence>
<dbReference type="AlphaFoldDB" id="A0A8H6I071"/>
<dbReference type="InterPro" id="IPR011707">
    <property type="entry name" value="Cu-oxidase-like_N"/>
</dbReference>
<evidence type="ECO:0000259" key="6">
    <source>
        <dbReference type="Pfam" id="PF00394"/>
    </source>
</evidence>
<dbReference type="Proteomes" id="UP000521943">
    <property type="component" value="Unassembled WGS sequence"/>
</dbReference>
<proteinExistence type="inferred from homology"/>
<evidence type="ECO:0000256" key="4">
    <source>
        <dbReference type="ARBA" id="ARBA00023180"/>
    </source>
</evidence>
<evidence type="ECO:0000256" key="2">
    <source>
        <dbReference type="ARBA" id="ARBA00023008"/>
    </source>
</evidence>
<dbReference type="PANTHER" id="PTHR11709:SF511">
    <property type="entry name" value="LACCASE"/>
    <property type="match status" value="1"/>
</dbReference>
<keyword evidence="5" id="KW-0732">Signal</keyword>
<name>A0A8H6I071_9AGAR</name>
<dbReference type="OrthoDB" id="2121828at2759"/>
<evidence type="ECO:0000313" key="9">
    <source>
        <dbReference type="Proteomes" id="UP000521943"/>
    </source>
</evidence>
<dbReference type="InterPro" id="IPR008972">
    <property type="entry name" value="Cupredoxin"/>
</dbReference>